<gene>
    <name evidence="16" type="primary">sry</name>
</gene>
<dbReference type="SMART" id="SM00398">
    <property type="entry name" value="HMG"/>
    <property type="match status" value="1"/>
</dbReference>
<dbReference type="GO" id="GO:0001228">
    <property type="term" value="F:DNA-binding transcription activator activity, RNA polymerase II-specific"/>
    <property type="evidence" value="ECO:0007669"/>
    <property type="project" value="TreeGrafter"/>
</dbReference>
<dbReference type="SUPFAM" id="SSF47095">
    <property type="entry name" value="HMG-box"/>
    <property type="match status" value="1"/>
</dbReference>
<dbReference type="GO" id="GO:0030154">
    <property type="term" value="P:cell differentiation"/>
    <property type="evidence" value="ECO:0007669"/>
    <property type="project" value="UniProtKB-KW"/>
</dbReference>
<dbReference type="InterPro" id="IPR009071">
    <property type="entry name" value="HMG_box_dom"/>
</dbReference>
<feature type="DNA-binding region" description="HMG box" evidence="14">
    <location>
        <begin position="42"/>
        <end position="110"/>
    </location>
</feature>
<dbReference type="InterPro" id="IPR050140">
    <property type="entry name" value="SRY-related_HMG-box_TF-like"/>
</dbReference>
<evidence type="ECO:0000256" key="10">
    <source>
        <dbReference type="ARBA" id="ARBA00023163"/>
    </source>
</evidence>
<protein>
    <recommendedName>
        <fullName evidence="3">Sex-determining region Y protein</fullName>
    </recommendedName>
    <alternativeName>
        <fullName evidence="12">Testis-determining factor</fullName>
    </alternativeName>
</protein>
<comment type="function">
    <text evidence="13">Transcriptional regulator that controls a genetic switch in male development. It is necessary and sufficient for initiating male sex determination by directing the development of supporting cell precursors (pre-Sertoli cells) as Sertoli rather than granulosa cells. Involved in different aspects of gene regulation including promoter activation or repression. Binds to the DNA consensus sequence 5'-[AT]AACAA[AT]-3'. SRY HMG box recognizes DNA by partial intercalation in the minor groove and promotes DNA bending. Also involved in pre-mRNA splicing. In male adult brain involved in the maintenance of motor functions of dopaminergic neurons.</text>
</comment>
<keyword evidence="10" id="KW-0804">Transcription</keyword>
<evidence type="ECO:0000256" key="2">
    <source>
        <dbReference type="ARBA" id="ARBA00005998"/>
    </source>
</evidence>
<evidence type="ECO:0000256" key="5">
    <source>
        <dbReference type="ARBA" id="ARBA00022860"/>
    </source>
</evidence>
<evidence type="ECO:0000256" key="3">
    <source>
        <dbReference type="ARBA" id="ARBA00019052"/>
    </source>
</evidence>
<keyword evidence="5" id="KW-0112">Calmodulin-binding</keyword>
<evidence type="ECO:0000259" key="15">
    <source>
        <dbReference type="PROSITE" id="PS50118"/>
    </source>
</evidence>
<evidence type="ECO:0000256" key="1">
    <source>
        <dbReference type="ARBA" id="ARBA00004324"/>
    </source>
</evidence>
<feature type="domain" description="HMG box" evidence="15">
    <location>
        <begin position="42"/>
        <end position="110"/>
    </location>
</feature>
<accession>E1UHZ3</accession>
<dbReference type="PANTHER" id="PTHR10270">
    <property type="entry name" value="SOX TRANSCRIPTION FACTOR"/>
    <property type="match status" value="1"/>
</dbReference>
<evidence type="ECO:0000256" key="7">
    <source>
        <dbReference type="ARBA" id="ARBA00023015"/>
    </source>
</evidence>
<dbReference type="Pfam" id="PF00505">
    <property type="entry name" value="HMG_box"/>
    <property type="match status" value="1"/>
</dbReference>
<dbReference type="GO" id="GO:0005516">
    <property type="term" value="F:calmodulin binding"/>
    <property type="evidence" value="ECO:0007669"/>
    <property type="project" value="UniProtKB-KW"/>
</dbReference>
<evidence type="ECO:0000256" key="8">
    <source>
        <dbReference type="ARBA" id="ARBA00023125"/>
    </source>
</evidence>
<name>E1UHZ3_ARVSA</name>
<dbReference type="GO" id="GO:0000978">
    <property type="term" value="F:RNA polymerase II cis-regulatory region sequence-specific DNA binding"/>
    <property type="evidence" value="ECO:0007669"/>
    <property type="project" value="TreeGrafter"/>
</dbReference>
<evidence type="ECO:0000256" key="14">
    <source>
        <dbReference type="PROSITE-ProRule" id="PRU00267"/>
    </source>
</evidence>
<dbReference type="EMBL" id="FN433498">
    <property type="protein sequence ID" value="CBA11967.1"/>
    <property type="molecule type" value="Genomic_DNA"/>
</dbReference>
<evidence type="ECO:0000256" key="9">
    <source>
        <dbReference type="ARBA" id="ARBA00023159"/>
    </source>
</evidence>
<proteinExistence type="inferred from homology"/>
<keyword evidence="6" id="KW-0726">Sexual differentiation</keyword>
<dbReference type="InterPro" id="IPR036910">
    <property type="entry name" value="HMG_box_dom_sf"/>
</dbReference>
<organism evidence="16">
    <name type="scientific">Arvicola sapidus</name>
    <name type="common">Southwestern water vole</name>
    <dbReference type="NCBI Taxonomy" id="88454"/>
    <lineage>
        <taxon>Eukaryota</taxon>
        <taxon>Metazoa</taxon>
        <taxon>Chordata</taxon>
        <taxon>Craniata</taxon>
        <taxon>Vertebrata</taxon>
        <taxon>Euteleostomi</taxon>
        <taxon>Mammalia</taxon>
        <taxon>Eutheria</taxon>
        <taxon>Euarchontoglires</taxon>
        <taxon>Glires</taxon>
        <taxon>Rodentia</taxon>
        <taxon>Myomorpha</taxon>
        <taxon>Muroidea</taxon>
        <taxon>Cricetidae</taxon>
        <taxon>Arvicolinae</taxon>
        <taxon>Arvicola</taxon>
    </lineage>
</organism>
<evidence type="ECO:0000256" key="13">
    <source>
        <dbReference type="ARBA" id="ARBA00045821"/>
    </source>
</evidence>
<evidence type="ECO:0000313" key="16">
    <source>
        <dbReference type="EMBL" id="CBA11967.1"/>
    </source>
</evidence>
<comment type="subcellular location">
    <subcellularLocation>
        <location evidence="1">Nucleus speckle</location>
    </subcellularLocation>
</comment>
<comment type="similarity">
    <text evidence="2">Belongs to the SRY family.</text>
</comment>
<dbReference type="CDD" id="cd22028">
    <property type="entry name" value="HMG-box_SoxA_SoxB_SoxG"/>
    <property type="match status" value="1"/>
</dbReference>
<dbReference type="PROSITE" id="PS50118">
    <property type="entry name" value="HMG_BOX_2"/>
    <property type="match status" value="1"/>
</dbReference>
<dbReference type="GO" id="GO:0016607">
    <property type="term" value="C:nuclear speck"/>
    <property type="evidence" value="ECO:0007669"/>
    <property type="project" value="UniProtKB-SubCell"/>
</dbReference>
<keyword evidence="7" id="KW-0805">Transcription regulation</keyword>
<evidence type="ECO:0000256" key="11">
    <source>
        <dbReference type="ARBA" id="ARBA00023242"/>
    </source>
</evidence>
<evidence type="ECO:0000256" key="12">
    <source>
        <dbReference type="ARBA" id="ARBA00032498"/>
    </source>
</evidence>
<evidence type="ECO:0000256" key="6">
    <source>
        <dbReference type="ARBA" id="ARBA00022928"/>
    </source>
</evidence>
<dbReference type="Gene3D" id="1.10.30.10">
    <property type="entry name" value="High mobility group box domain"/>
    <property type="match status" value="1"/>
</dbReference>
<keyword evidence="11 14" id="KW-0539">Nucleus</keyword>
<dbReference type="GO" id="GO:0007548">
    <property type="term" value="P:sex differentiation"/>
    <property type="evidence" value="ECO:0007669"/>
    <property type="project" value="UniProtKB-KW"/>
</dbReference>
<dbReference type="FunFam" id="1.10.30.10:FF:000002">
    <property type="entry name" value="transcription factor Sox-2"/>
    <property type="match status" value="1"/>
</dbReference>
<keyword evidence="4" id="KW-0221">Differentiation</keyword>
<dbReference type="PANTHER" id="PTHR10270:SF161">
    <property type="entry name" value="SEX-DETERMINING REGION Y PROTEIN"/>
    <property type="match status" value="1"/>
</dbReference>
<sequence>MFSILNHDYCSPHLQPQDIISSGEKTFLGTDGSHIEGIEGHVKRPMNAFMLWSRGQRRKLALENPSMQNTEISKQLGYQWKRLTEAEKRPFFQEAQRLKTLHRKKYPNYKYQPHRRAKVPQRTGTLLPADASSRKLYSLMPGNKYQCTFIYREDWTRAAQLSSKGQLSYLQPVGIPFQHCTGAAGAGGSEAVTAAATAASNSSHSYLLPTDITSEQNSIATASQ</sequence>
<keyword evidence="9" id="KW-0010">Activator</keyword>
<reference evidence="16" key="1">
    <citation type="journal article" date="2010" name="Sex. Dev.">
        <title>Sequence Analysis and Mapping of the Sry Gene in Species of the Subfamily Arvicolinae (Rodentia).</title>
        <authorList>
            <person name="Acosta M.J."/>
            <person name="Marchal J.A."/>
            <person name="Romero-Fernandez I."/>
            <person name="Megias-Nogales B."/>
            <person name="Modi W.S."/>
            <person name="Sanchez A."/>
        </authorList>
    </citation>
    <scope>NUCLEOTIDE SEQUENCE</scope>
</reference>
<keyword evidence="8 14" id="KW-0238">DNA-binding</keyword>
<evidence type="ECO:0000256" key="4">
    <source>
        <dbReference type="ARBA" id="ARBA00022782"/>
    </source>
</evidence>
<dbReference type="AlphaFoldDB" id="E1UHZ3"/>